<sequence>MDRQVVMFIVGLFFLIVGCYLRVYVNVEDGLAFVTTGIFLTIVWLADYCFRFKKEIKNLRKELDELKKNLLKK</sequence>
<organism evidence="2 3">
    <name type="scientific">Dyadobacter koreensis</name>
    <dbReference type="NCBI Taxonomy" id="408657"/>
    <lineage>
        <taxon>Bacteria</taxon>
        <taxon>Pseudomonadati</taxon>
        <taxon>Bacteroidota</taxon>
        <taxon>Cytophagia</taxon>
        <taxon>Cytophagales</taxon>
        <taxon>Spirosomataceae</taxon>
        <taxon>Dyadobacter</taxon>
    </lineage>
</organism>
<keyword evidence="3" id="KW-1185">Reference proteome</keyword>
<dbReference type="PROSITE" id="PS51257">
    <property type="entry name" value="PROKAR_LIPOPROTEIN"/>
    <property type="match status" value="1"/>
</dbReference>
<reference evidence="2 3" key="1">
    <citation type="submission" date="2016-10" db="EMBL/GenBank/DDBJ databases">
        <authorList>
            <person name="de Groot N.N."/>
        </authorList>
    </citation>
    <scope>NUCLEOTIDE SEQUENCE [LARGE SCALE GENOMIC DNA]</scope>
    <source>
        <strain evidence="2 3">DSM 19938</strain>
    </source>
</reference>
<keyword evidence="1" id="KW-0472">Membrane</keyword>
<dbReference type="EMBL" id="FNXY01000003">
    <property type="protein sequence ID" value="SEI85205.1"/>
    <property type="molecule type" value="Genomic_DNA"/>
</dbReference>
<accession>A0A1H6UAF2</accession>
<protein>
    <submittedName>
        <fullName evidence="2">Uncharacterized protein</fullName>
    </submittedName>
</protein>
<dbReference type="AlphaFoldDB" id="A0A1H6UAF2"/>
<name>A0A1H6UAF2_9BACT</name>
<keyword evidence="1" id="KW-1133">Transmembrane helix</keyword>
<dbReference type="STRING" id="408657.SAMN04487995_2491"/>
<gene>
    <name evidence="2" type="ORF">SAMN04487995_2491</name>
</gene>
<dbReference type="RefSeq" id="WP_090335448.1">
    <property type="nucleotide sequence ID" value="NZ_FNXY01000003.1"/>
</dbReference>
<keyword evidence="1" id="KW-0812">Transmembrane</keyword>
<evidence type="ECO:0000313" key="3">
    <source>
        <dbReference type="Proteomes" id="UP000199532"/>
    </source>
</evidence>
<feature type="transmembrane region" description="Helical" evidence="1">
    <location>
        <begin position="5"/>
        <end position="25"/>
    </location>
</feature>
<evidence type="ECO:0000313" key="2">
    <source>
        <dbReference type="EMBL" id="SEI85205.1"/>
    </source>
</evidence>
<dbReference type="Proteomes" id="UP000199532">
    <property type="component" value="Unassembled WGS sequence"/>
</dbReference>
<feature type="transmembrane region" description="Helical" evidence="1">
    <location>
        <begin position="31"/>
        <end position="50"/>
    </location>
</feature>
<evidence type="ECO:0000256" key="1">
    <source>
        <dbReference type="SAM" id="Phobius"/>
    </source>
</evidence>
<proteinExistence type="predicted"/>